<dbReference type="Proteomes" id="UP000242642">
    <property type="component" value="Unassembled WGS sequence"/>
</dbReference>
<dbReference type="SMART" id="SM00244">
    <property type="entry name" value="PHB"/>
    <property type="match status" value="1"/>
</dbReference>
<name>A0A1H9YTM3_9GAMM</name>
<organism evidence="4 5">
    <name type="scientific">Thorsellia anophelis DSM 18579</name>
    <dbReference type="NCBI Taxonomy" id="1123402"/>
    <lineage>
        <taxon>Bacteria</taxon>
        <taxon>Pseudomonadati</taxon>
        <taxon>Pseudomonadota</taxon>
        <taxon>Gammaproteobacteria</taxon>
        <taxon>Enterobacterales</taxon>
        <taxon>Thorselliaceae</taxon>
        <taxon>Thorsellia</taxon>
    </lineage>
</organism>
<dbReference type="STRING" id="1123402.SAMN02583745_00328"/>
<dbReference type="GO" id="GO:0005886">
    <property type="term" value="C:plasma membrane"/>
    <property type="evidence" value="ECO:0007669"/>
    <property type="project" value="InterPro"/>
</dbReference>
<dbReference type="InterPro" id="IPR043202">
    <property type="entry name" value="Band-7_stomatin-like"/>
</dbReference>
<dbReference type="AlphaFoldDB" id="A0A1H9YTM3"/>
<comment type="similarity">
    <text evidence="2">Belongs to the band 7/mec-2 family.</text>
</comment>
<dbReference type="InterPro" id="IPR001972">
    <property type="entry name" value="Stomatin_HflK_fam"/>
</dbReference>
<keyword evidence="5" id="KW-1185">Reference proteome</keyword>
<accession>A0A1H9YTM3</accession>
<dbReference type="CDD" id="cd13438">
    <property type="entry name" value="SPFH_eoslipins_u2"/>
    <property type="match status" value="1"/>
</dbReference>
<dbReference type="PRINTS" id="PR00721">
    <property type="entry name" value="STOMATIN"/>
</dbReference>
<dbReference type="SUPFAM" id="SSF117892">
    <property type="entry name" value="Band 7/SPFH domain"/>
    <property type="match status" value="1"/>
</dbReference>
<evidence type="ECO:0000256" key="1">
    <source>
        <dbReference type="ARBA" id="ARBA00004167"/>
    </source>
</evidence>
<evidence type="ECO:0000256" key="2">
    <source>
        <dbReference type="ARBA" id="ARBA00008164"/>
    </source>
</evidence>
<dbReference type="Pfam" id="PF01145">
    <property type="entry name" value="Band_7"/>
    <property type="match status" value="1"/>
</dbReference>
<dbReference type="InterPro" id="IPR001107">
    <property type="entry name" value="Band_7"/>
</dbReference>
<gene>
    <name evidence="4" type="ORF">SAMN02583745_00328</name>
</gene>
<dbReference type="Gene3D" id="3.30.479.30">
    <property type="entry name" value="Band 7 domain"/>
    <property type="match status" value="1"/>
</dbReference>
<sequence length="431" mass="49080">MTKDRKKLTDFILHLATRYAVISIRNIIRDKIMIKTEQQHDKQTQFTQQWFGRKKLTVQPNQLALLYRNQLLENVYAQGEFQFKDSDNELNVVFVDLAAPLIDEKLANHLYAYLPEVIAKYCTEINTNENEIGLRYENGILIEILPPATKRLYWLGPTTQTLKTYCVEEAIEVDESIKRQLLRPNARAKKIVGTSHVLMANIPAYHVGILKVDGKIMPLLAAGNHAYWAVNRTIDLEIIDTRITGLEVNGQEILTKDKVTLRINLIANWQYIDVLKAHEQLSEIKPYLYRELQFSLREAIGTRTLDELLEDKEIINKIVIDRLSEVLKNSGIVVTSLGVKDIILPGEIKAILAKVVEAEKAAQANVIRRREETSATRSLLNTAKVMENNPIALRLKELETLEKVVEHIDTLSVYGGLDGVLNGLVTLNQNK</sequence>
<dbReference type="PANTHER" id="PTHR10264:SF83">
    <property type="entry name" value="BLL5629 PROTEIN"/>
    <property type="match status" value="1"/>
</dbReference>
<protein>
    <submittedName>
        <fullName evidence="4">SPFH domain / Band 7 family protein</fullName>
    </submittedName>
</protein>
<reference evidence="5" key="1">
    <citation type="submission" date="2016-10" db="EMBL/GenBank/DDBJ databases">
        <authorList>
            <person name="Varghese N."/>
            <person name="Submissions S."/>
        </authorList>
    </citation>
    <scope>NUCLEOTIDE SEQUENCE [LARGE SCALE GENOMIC DNA]</scope>
    <source>
        <strain evidence="5">DSM 18579</strain>
    </source>
</reference>
<dbReference type="RefSeq" id="WP_245710993.1">
    <property type="nucleotide sequence ID" value="NZ_FOHV01000002.1"/>
</dbReference>
<evidence type="ECO:0000259" key="3">
    <source>
        <dbReference type="SMART" id="SM00244"/>
    </source>
</evidence>
<dbReference type="Gene3D" id="6.10.250.2090">
    <property type="match status" value="1"/>
</dbReference>
<evidence type="ECO:0000313" key="4">
    <source>
        <dbReference type="EMBL" id="SES72032.1"/>
    </source>
</evidence>
<dbReference type="InterPro" id="IPR036013">
    <property type="entry name" value="Band_7/SPFH_dom_sf"/>
</dbReference>
<dbReference type="PANTHER" id="PTHR10264">
    <property type="entry name" value="BAND 7 PROTEIN-RELATED"/>
    <property type="match status" value="1"/>
</dbReference>
<evidence type="ECO:0000313" key="5">
    <source>
        <dbReference type="Proteomes" id="UP000242642"/>
    </source>
</evidence>
<comment type="subcellular location">
    <subcellularLocation>
        <location evidence="1">Membrane</location>
        <topology evidence="1">Single-pass membrane protein</topology>
    </subcellularLocation>
</comment>
<feature type="domain" description="Band 7" evidence="3">
    <location>
        <begin position="197"/>
        <end position="356"/>
    </location>
</feature>
<dbReference type="EMBL" id="FOHV01000002">
    <property type="protein sequence ID" value="SES72032.1"/>
    <property type="molecule type" value="Genomic_DNA"/>
</dbReference>
<proteinExistence type="inferred from homology"/>